<keyword evidence="2" id="KW-1185">Reference proteome</keyword>
<gene>
    <name evidence="1" type="ORF">LSALG_LOCUS7160</name>
</gene>
<dbReference type="AlphaFoldDB" id="A0AA35VCY6"/>
<sequence>MFNRRKGNQNRRKKDRLAKCVRRPSTASPCLLYLRKKWRAAVVTVLTTGKSKRTRLGHNAIIHDAKGHMLLWRFGQRYATVAIQSVAGQPQFHNILRDCCWCSSMVVVGRRCHVLYTIVPRPSATFDMFRSWPMRVHQTPRFLAETLDVVQEIDWVISLGNAFAKQVLFNALAVFALREINLSKVTFSTTTFYLSR</sequence>
<dbReference type="Proteomes" id="UP001177003">
    <property type="component" value="Chromosome 1"/>
</dbReference>
<accession>A0AA35VCY6</accession>
<evidence type="ECO:0000313" key="1">
    <source>
        <dbReference type="EMBL" id="CAI9266618.1"/>
    </source>
</evidence>
<dbReference type="EMBL" id="OX465077">
    <property type="protein sequence ID" value="CAI9266618.1"/>
    <property type="molecule type" value="Genomic_DNA"/>
</dbReference>
<protein>
    <submittedName>
        <fullName evidence="1">Uncharacterized protein</fullName>
    </submittedName>
</protein>
<proteinExistence type="predicted"/>
<organism evidence="1 2">
    <name type="scientific">Lactuca saligna</name>
    <name type="common">Willowleaf lettuce</name>
    <dbReference type="NCBI Taxonomy" id="75948"/>
    <lineage>
        <taxon>Eukaryota</taxon>
        <taxon>Viridiplantae</taxon>
        <taxon>Streptophyta</taxon>
        <taxon>Embryophyta</taxon>
        <taxon>Tracheophyta</taxon>
        <taxon>Spermatophyta</taxon>
        <taxon>Magnoliopsida</taxon>
        <taxon>eudicotyledons</taxon>
        <taxon>Gunneridae</taxon>
        <taxon>Pentapetalae</taxon>
        <taxon>asterids</taxon>
        <taxon>campanulids</taxon>
        <taxon>Asterales</taxon>
        <taxon>Asteraceae</taxon>
        <taxon>Cichorioideae</taxon>
        <taxon>Cichorieae</taxon>
        <taxon>Lactucinae</taxon>
        <taxon>Lactuca</taxon>
    </lineage>
</organism>
<reference evidence="1" key="1">
    <citation type="submission" date="2023-04" db="EMBL/GenBank/DDBJ databases">
        <authorList>
            <person name="Vijverberg K."/>
            <person name="Xiong W."/>
            <person name="Schranz E."/>
        </authorList>
    </citation>
    <scope>NUCLEOTIDE SEQUENCE</scope>
</reference>
<evidence type="ECO:0000313" key="2">
    <source>
        <dbReference type="Proteomes" id="UP001177003"/>
    </source>
</evidence>
<name>A0AA35VCY6_LACSI</name>